<comment type="caution">
    <text evidence="2">The sequence shown here is derived from an EMBL/GenBank/DDBJ whole genome shotgun (WGS) entry which is preliminary data.</text>
</comment>
<keyword evidence="1" id="KW-1133">Transmembrane helix</keyword>
<proteinExistence type="predicted"/>
<reference evidence="2" key="1">
    <citation type="submission" date="2023-03" db="EMBL/GenBank/DDBJ databases">
        <title>Massive genome expansion in bonnet fungi (Mycena s.s.) driven by repeated elements and novel gene families across ecological guilds.</title>
        <authorList>
            <consortium name="Lawrence Berkeley National Laboratory"/>
            <person name="Harder C.B."/>
            <person name="Miyauchi S."/>
            <person name="Viragh M."/>
            <person name="Kuo A."/>
            <person name="Thoen E."/>
            <person name="Andreopoulos B."/>
            <person name="Lu D."/>
            <person name="Skrede I."/>
            <person name="Drula E."/>
            <person name="Henrissat B."/>
            <person name="Morin E."/>
            <person name="Kohler A."/>
            <person name="Barry K."/>
            <person name="LaButti K."/>
            <person name="Morin E."/>
            <person name="Salamov A."/>
            <person name="Lipzen A."/>
            <person name="Mereny Z."/>
            <person name="Hegedus B."/>
            <person name="Baldrian P."/>
            <person name="Stursova M."/>
            <person name="Weitz H."/>
            <person name="Taylor A."/>
            <person name="Grigoriev I.V."/>
            <person name="Nagy L.G."/>
            <person name="Martin F."/>
            <person name="Kauserud H."/>
        </authorList>
    </citation>
    <scope>NUCLEOTIDE SEQUENCE</scope>
    <source>
        <strain evidence="2">CBHHK182m</strain>
    </source>
</reference>
<keyword evidence="1" id="KW-0812">Transmembrane</keyword>
<feature type="transmembrane region" description="Helical" evidence="1">
    <location>
        <begin position="431"/>
        <end position="449"/>
    </location>
</feature>
<organism evidence="2 3">
    <name type="scientific">Mycena metata</name>
    <dbReference type="NCBI Taxonomy" id="1033252"/>
    <lineage>
        <taxon>Eukaryota</taxon>
        <taxon>Fungi</taxon>
        <taxon>Dikarya</taxon>
        <taxon>Basidiomycota</taxon>
        <taxon>Agaricomycotina</taxon>
        <taxon>Agaricomycetes</taxon>
        <taxon>Agaricomycetidae</taxon>
        <taxon>Agaricales</taxon>
        <taxon>Marasmiineae</taxon>
        <taxon>Mycenaceae</taxon>
        <taxon>Mycena</taxon>
    </lineage>
</organism>
<keyword evidence="1" id="KW-0472">Membrane</keyword>
<protein>
    <submittedName>
        <fullName evidence="2">Uncharacterized protein</fullName>
    </submittedName>
</protein>
<name>A0AAD7IIM9_9AGAR</name>
<feature type="transmembrane region" description="Helical" evidence="1">
    <location>
        <begin position="272"/>
        <end position="290"/>
    </location>
</feature>
<feature type="transmembrane region" description="Helical" evidence="1">
    <location>
        <begin position="368"/>
        <end position="388"/>
    </location>
</feature>
<keyword evidence="3" id="KW-1185">Reference proteome</keyword>
<accession>A0AAD7IIM9</accession>
<sequence>MLISETTPLLSQPLATSFPNISDAVARLGEHVDRVSIADICPGETGDVCGETAFYLVVLLQLRAQKLKPKALSDVWNQWTETALNESDIQQLNERIINAWVLFLDEYRTTAEIEQVLWTSFLISDHSARRVRVVDLLTADAPSELIRHDVVMLSLVNMWKHGPSRDVASQEISPSPIGLRYDAICTPRVLHFMDLAAYLSYFGLLVSYVMQPPFEPTISQSRFHYVGAREILLMVFSSSILLRPWTIFNLPFAITLLMFLISLPAVPFAGSASFNILLICFIFHAFQFHFPRSPSPLFVFKVRHSLPFARFLTHGFYRIILPLTVFFLPIFVLGTSWLSMALAETFFVPPSLLDTLIPTPMETRTTVLFIFFALLVTVCCSLFIFVVLGRTLDPAASGWDSYSSAVGRTARASFVRAVISYSSPYTFPAPLSLLHAIFIWGPSAILPRVGIQLPFAQAEKLLWRITVGPIGLIAASILYFLP</sequence>
<feature type="transmembrane region" description="Helical" evidence="1">
    <location>
        <begin position="461"/>
        <end position="481"/>
    </location>
</feature>
<dbReference type="EMBL" id="JARKIB010000092">
    <property type="protein sequence ID" value="KAJ7743167.1"/>
    <property type="molecule type" value="Genomic_DNA"/>
</dbReference>
<feature type="transmembrane region" description="Helical" evidence="1">
    <location>
        <begin position="247"/>
        <end position="266"/>
    </location>
</feature>
<evidence type="ECO:0000313" key="3">
    <source>
        <dbReference type="Proteomes" id="UP001215598"/>
    </source>
</evidence>
<dbReference type="AlphaFoldDB" id="A0AAD7IIM9"/>
<evidence type="ECO:0000313" key="2">
    <source>
        <dbReference type="EMBL" id="KAJ7743167.1"/>
    </source>
</evidence>
<feature type="transmembrane region" description="Helical" evidence="1">
    <location>
        <begin position="311"/>
        <end position="331"/>
    </location>
</feature>
<dbReference type="Proteomes" id="UP001215598">
    <property type="component" value="Unassembled WGS sequence"/>
</dbReference>
<gene>
    <name evidence="2" type="ORF">B0H16DRAFT_1015877</name>
</gene>
<evidence type="ECO:0000256" key="1">
    <source>
        <dbReference type="SAM" id="Phobius"/>
    </source>
</evidence>